<accession>A0A1C6UCF2</accession>
<feature type="compositionally biased region" description="Pro residues" evidence="9">
    <location>
        <begin position="116"/>
        <end position="134"/>
    </location>
</feature>
<dbReference type="InterPro" id="IPR007793">
    <property type="entry name" value="DivIVA_fam"/>
</dbReference>
<dbReference type="InterPro" id="IPR019933">
    <property type="entry name" value="DivIVA_domain"/>
</dbReference>
<evidence type="ECO:0000256" key="1">
    <source>
        <dbReference type="ARBA" id="ARBA00004496"/>
    </source>
</evidence>
<dbReference type="OrthoDB" id="5198800at2"/>
<feature type="compositionally biased region" description="Basic and acidic residues" evidence="9">
    <location>
        <begin position="289"/>
        <end position="322"/>
    </location>
</feature>
<feature type="compositionally biased region" description="Pro residues" evidence="9">
    <location>
        <begin position="326"/>
        <end position="373"/>
    </location>
</feature>
<sequence length="458" mass="47012">MASQGQRFRRKALRRGYKVDEVDAFLDRVEATLDGRPVGAPVASQEVHDVVFRVRFNGYDEWQVDLHLDRVERQLAELEERGGAGGRGGDPRMGDRLGPPDRMGPPARDDRGMSPVPQPMPPRPMPAQAGPPPADRYGRYEEPTGAFAGGYDGPRGGYEPARGPGGPGPMGPGAPMGHGGPPPRGLPAGPGAYGDGPGGPGGYGDGPGDPRGGYGDGPGGPGGYGDGPGDPRGGYGDGPGGPGGYGDGPGGPGGYGDPRGGYGDGPGGYGDGPGDPRGGYGDGPGGYGDEPRFDGFEAGRRGRADMTAEIRMSERELRDMRGRGPAGPPPQQGFGGPPPMAGPPMGGPPVGGPPVGGPPLAGPPPTAGPPMAGPPGSDLYRVDQIRRSFQVRRFGSGYDPDQVDRFFDSLLGGMQGRNPMPVNPKELDSLRFPLVPGGYFEAEVDAALKDVQDILFGR</sequence>
<evidence type="ECO:0000256" key="8">
    <source>
        <dbReference type="ARBA" id="ARBA00031737"/>
    </source>
</evidence>
<keyword evidence="6" id="KW-0175">Coiled coil</keyword>
<comment type="similarity">
    <text evidence="2">Belongs to the DivIVA family.</text>
</comment>
<feature type="compositionally biased region" description="Basic and acidic residues" evidence="9">
    <location>
        <begin position="89"/>
        <end position="99"/>
    </location>
</feature>
<dbReference type="STRING" id="47855.GA0070606_1814"/>
<dbReference type="GO" id="GO:0051301">
    <property type="term" value="P:cell division"/>
    <property type="evidence" value="ECO:0007669"/>
    <property type="project" value="UniProtKB-KW"/>
</dbReference>
<dbReference type="Proteomes" id="UP000199001">
    <property type="component" value="Unassembled WGS sequence"/>
</dbReference>
<dbReference type="PANTHER" id="PTHR35794:SF2">
    <property type="entry name" value="CELL DIVISION PROTEIN DIVIVA"/>
    <property type="match status" value="1"/>
</dbReference>
<feature type="compositionally biased region" description="Gly residues" evidence="9">
    <location>
        <begin position="147"/>
        <end position="156"/>
    </location>
</feature>
<evidence type="ECO:0000256" key="2">
    <source>
        <dbReference type="ARBA" id="ARBA00009008"/>
    </source>
</evidence>
<evidence type="ECO:0000313" key="10">
    <source>
        <dbReference type="EMBL" id="SCL51539.1"/>
    </source>
</evidence>
<evidence type="ECO:0000256" key="5">
    <source>
        <dbReference type="ARBA" id="ARBA00022618"/>
    </source>
</evidence>
<gene>
    <name evidence="10" type="ORF">GA0070606_1814</name>
</gene>
<evidence type="ECO:0000313" key="11">
    <source>
        <dbReference type="Proteomes" id="UP000199001"/>
    </source>
</evidence>
<comment type="subcellular location">
    <subcellularLocation>
        <location evidence="1">Cytoplasm</location>
    </subcellularLocation>
</comment>
<organism evidence="10 11">
    <name type="scientific">Micromonospora citrea</name>
    <dbReference type="NCBI Taxonomy" id="47855"/>
    <lineage>
        <taxon>Bacteria</taxon>
        <taxon>Bacillati</taxon>
        <taxon>Actinomycetota</taxon>
        <taxon>Actinomycetes</taxon>
        <taxon>Micromonosporales</taxon>
        <taxon>Micromonosporaceae</taxon>
        <taxon>Micromonospora</taxon>
    </lineage>
</organism>
<evidence type="ECO:0000256" key="4">
    <source>
        <dbReference type="ARBA" id="ARBA00022490"/>
    </source>
</evidence>
<proteinExistence type="inferred from homology"/>
<dbReference type="GO" id="GO:0005737">
    <property type="term" value="C:cytoplasm"/>
    <property type="evidence" value="ECO:0007669"/>
    <property type="project" value="UniProtKB-SubCell"/>
</dbReference>
<evidence type="ECO:0000256" key="9">
    <source>
        <dbReference type="SAM" id="MobiDB-lite"/>
    </source>
</evidence>
<name>A0A1C6UCF2_9ACTN</name>
<feature type="compositionally biased region" description="Gly residues" evidence="9">
    <location>
        <begin position="191"/>
        <end position="288"/>
    </location>
</feature>
<dbReference type="AlphaFoldDB" id="A0A1C6UCF2"/>
<evidence type="ECO:0000256" key="3">
    <source>
        <dbReference type="ARBA" id="ARBA00018787"/>
    </source>
</evidence>
<evidence type="ECO:0000256" key="7">
    <source>
        <dbReference type="ARBA" id="ARBA00023306"/>
    </source>
</evidence>
<evidence type="ECO:0000256" key="6">
    <source>
        <dbReference type="ARBA" id="ARBA00023054"/>
    </source>
</evidence>
<dbReference type="Gene3D" id="6.10.250.660">
    <property type="match status" value="2"/>
</dbReference>
<keyword evidence="5" id="KW-0132">Cell division</keyword>
<protein>
    <recommendedName>
        <fullName evidence="3">Cell wall synthesis protein Wag31</fullName>
    </recommendedName>
    <alternativeName>
        <fullName evidence="8">Antigen 84</fullName>
    </alternativeName>
</protein>
<keyword evidence="11" id="KW-1185">Reference proteome</keyword>
<keyword evidence="7" id="KW-0131">Cell cycle</keyword>
<reference evidence="11" key="1">
    <citation type="submission" date="2016-06" db="EMBL/GenBank/DDBJ databases">
        <authorList>
            <person name="Varghese N."/>
            <person name="Submissions Spin"/>
        </authorList>
    </citation>
    <scope>NUCLEOTIDE SEQUENCE [LARGE SCALE GENOMIC DNA]</scope>
    <source>
        <strain evidence="11">DSM 43903</strain>
    </source>
</reference>
<feature type="region of interest" description="Disordered" evidence="9">
    <location>
        <begin position="79"/>
        <end position="378"/>
    </location>
</feature>
<dbReference type="RefSeq" id="WP_091096734.1">
    <property type="nucleotide sequence ID" value="NZ_FMHZ01000002.1"/>
</dbReference>
<dbReference type="NCBIfam" id="TIGR03544">
    <property type="entry name" value="DivI1A_domain"/>
    <property type="match status" value="2"/>
</dbReference>
<keyword evidence="4" id="KW-0963">Cytoplasm</keyword>
<dbReference type="PANTHER" id="PTHR35794">
    <property type="entry name" value="CELL DIVISION PROTEIN DIVIVA"/>
    <property type="match status" value="1"/>
</dbReference>
<dbReference type="EMBL" id="FMHZ01000002">
    <property type="protein sequence ID" value="SCL51539.1"/>
    <property type="molecule type" value="Genomic_DNA"/>
</dbReference>